<name>A0ABV7YIS7_9ACTN</name>
<evidence type="ECO:0000313" key="5">
    <source>
        <dbReference type="Proteomes" id="UP001595699"/>
    </source>
</evidence>
<dbReference type="InterPro" id="IPR038765">
    <property type="entry name" value="Papain-like_cys_pep_sf"/>
</dbReference>
<protein>
    <recommendedName>
        <fullName evidence="3">Calpain catalytic domain-containing protein</fullName>
    </recommendedName>
</protein>
<keyword evidence="5" id="KW-1185">Reference proteome</keyword>
<sequence length="182" mass="19707">MPTGKRIELEISPEFPVDPQEPTVAAFANTHRTGVSWVAVLEKALAGLDDTSSRGHPRRIENGYDRLDGGGTASDTAQVLAQLTGERAGVVRITASPGWATDLDQLVEDLLGANKPVVVGMVRNNDRYSVLPYGLRGPHAYDVTEITDEGMTLRNPTGTFHPQRVSSSQLIQYLDGQLSVVR</sequence>
<accession>A0ABV7YIS7</accession>
<comment type="caution">
    <text evidence="1">Lacks conserved residue(s) required for the propagation of feature annotation.</text>
</comment>
<feature type="region of interest" description="Disordered" evidence="2">
    <location>
        <begin position="51"/>
        <end position="71"/>
    </location>
</feature>
<dbReference type="PROSITE" id="PS50203">
    <property type="entry name" value="CALPAIN_CAT"/>
    <property type="match status" value="1"/>
</dbReference>
<gene>
    <name evidence="4" type="ORF">ACFOUW_30800</name>
</gene>
<dbReference type="EMBL" id="JBHRZH010000036">
    <property type="protein sequence ID" value="MFC3765260.1"/>
    <property type="molecule type" value="Genomic_DNA"/>
</dbReference>
<proteinExistence type="predicted"/>
<feature type="domain" description="Calpain catalytic" evidence="3">
    <location>
        <begin position="1"/>
        <end position="158"/>
    </location>
</feature>
<dbReference type="InterPro" id="IPR001300">
    <property type="entry name" value="Peptidase_C2_calpain_cat"/>
</dbReference>
<evidence type="ECO:0000256" key="2">
    <source>
        <dbReference type="SAM" id="MobiDB-lite"/>
    </source>
</evidence>
<dbReference type="RefSeq" id="WP_205119051.1">
    <property type="nucleotide sequence ID" value="NZ_JAFBCM010000001.1"/>
</dbReference>
<evidence type="ECO:0000256" key="1">
    <source>
        <dbReference type="PROSITE-ProRule" id="PRU00239"/>
    </source>
</evidence>
<organism evidence="4 5">
    <name type="scientific">Tenggerimyces flavus</name>
    <dbReference type="NCBI Taxonomy" id="1708749"/>
    <lineage>
        <taxon>Bacteria</taxon>
        <taxon>Bacillati</taxon>
        <taxon>Actinomycetota</taxon>
        <taxon>Actinomycetes</taxon>
        <taxon>Propionibacteriales</taxon>
        <taxon>Nocardioidaceae</taxon>
        <taxon>Tenggerimyces</taxon>
    </lineage>
</organism>
<evidence type="ECO:0000259" key="3">
    <source>
        <dbReference type="PROSITE" id="PS50203"/>
    </source>
</evidence>
<comment type="caution">
    <text evidence="4">The sequence shown here is derived from an EMBL/GenBank/DDBJ whole genome shotgun (WGS) entry which is preliminary data.</text>
</comment>
<dbReference type="Proteomes" id="UP001595699">
    <property type="component" value="Unassembled WGS sequence"/>
</dbReference>
<reference evidence="5" key="1">
    <citation type="journal article" date="2019" name="Int. J. Syst. Evol. Microbiol.">
        <title>The Global Catalogue of Microorganisms (GCM) 10K type strain sequencing project: providing services to taxonomists for standard genome sequencing and annotation.</title>
        <authorList>
            <consortium name="The Broad Institute Genomics Platform"/>
            <consortium name="The Broad Institute Genome Sequencing Center for Infectious Disease"/>
            <person name="Wu L."/>
            <person name="Ma J."/>
        </authorList>
    </citation>
    <scope>NUCLEOTIDE SEQUENCE [LARGE SCALE GENOMIC DNA]</scope>
    <source>
        <strain evidence="5">CGMCC 4.7241</strain>
    </source>
</reference>
<dbReference type="SUPFAM" id="SSF54001">
    <property type="entry name" value="Cysteine proteinases"/>
    <property type="match status" value="1"/>
</dbReference>
<feature type="compositionally biased region" description="Basic and acidic residues" evidence="2">
    <location>
        <begin position="58"/>
        <end position="68"/>
    </location>
</feature>
<evidence type="ECO:0000313" key="4">
    <source>
        <dbReference type="EMBL" id="MFC3765260.1"/>
    </source>
</evidence>